<dbReference type="InterPro" id="IPR010930">
    <property type="entry name" value="Flg_bb/hook_C_dom"/>
</dbReference>
<keyword evidence="5" id="KW-0969">Cilium</keyword>
<dbReference type="GO" id="GO:0071978">
    <property type="term" value="P:bacterial-type flagellum-dependent swarming motility"/>
    <property type="evidence" value="ECO:0007669"/>
    <property type="project" value="TreeGrafter"/>
</dbReference>
<dbReference type="SUPFAM" id="SSF117143">
    <property type="entry name" value="Flagellar hook protein flgE"/>
    <property type="match status" value="1"/>
</dbReference>
<name>A0A1F7RKJ6_9BACT</name>
<dbReference type="InterPro" id="IPR020013">
    <property type="entry name" value="Flagellar_FlgE/F/G"/>
</dbReference>
<keyword evidence="5" id="KW-0966">Cell projection</keyword>
<dbReference type="PANTHER" id="PTHR30435:SF19">
    <property type="entry name" value="FLAGELLAR BASAL-BODY ROD PROTEIN FLGG"/>
    <property type="match status" value="1"/>
</dbReference>
<sequence length="178" mass="18862">ELKQTENPLDLAIEGMGFFQVVMPDGDLAYSRAGSFKKNSDGMVVTSNGYPLEPEINIPMDALSITIGSDGAVSITRQGEVAATEIGKIELANFINPAGLNSTGKNTFLPTDASGEPVTGSPGSEGFGTLLQGYQELSNVNIIEEMVNMIVGQRAYEINAKAIKSGDEMLAMANDLKR</sequence>
<evidence type="ECO:0000259" key="4">
    <source>
        <dbReference type="Pfam" id="PF22692"/>
    </source>
</evidence>
<evidence type="ECO:0000256" key="1">
    <source>
        <dbReference type="ARBA" id="ARBA00009677"/>
    </source>
</evidence>
<organism evidence="5 6">
    <name type="scientific">Candidatus Schekmanbacteria bacterium RBG_13_48_7</name>
    <dbReference type="NCBI Taxonomy" id="1817878"/>
    <lineage>
        <taxon>Bacteria</taxon>
        <taxon>Candidatus Schekmaniibacteriota</taxon>
    </lineage>
</organism>
<protein>
    <submittedName>
        <fullName evidence="5">Flagellar basal body rod protein FlgG</fullName>
    </submittedName>
</protein>
<dbReference type="AlphaFoldDB" id="A0A1F7RKJ6"/>
<dbReference type="Pfam" id="PF22692">
    <property type="entry name" value="LlgE_F_G_D1"/>
    <property type="match status" value="1"/>
</dbReference>
<dbReference type="InterPro" id="IPR037925">
    <property type="entry name" value="FlgE/F/G-like"/>
</dbReference>
<dbReference type="PANTHER" id="PTHR30435">
    <property type="entry name" value="FLAGELLAR PROTEIN"/>
    <property type="match status" value="1"/>
</dbReference>
<comment type="similarity">
    <text evidence="1 2">Belongs to the flagella basal body rod proteins family.</text>
</comment>
<evidence type="ECO:0000313" key="6">
    <source>
        <dbReference type="Proteomes" id="UP000179266"/>
    </source>
</evidence>
<accession>A0A1F7RKJ6</accession>
<gene>
    <name evidence="5" type="primary">flgG</name>
    <name evidence="5" type="ORF">A2161_00640</name>
</gene>
<feature type="domain" description="Flagellar basal-body/hook protein C-terminal" evidence="3">
    <location>
        <begin position="132"/>
        <end position="176"/>
    </location>
</feature>
<dbReference type="Pfam" id="PF06429">
    <property type="entry name" value="Flg_bbr_C"/>
    <property type="match status" value="1"/>
</dbReference>
<evidence type="ECO:0000313" key="5">
    <source>
        <dbReference type="EMBL" id="OGL41981.1"/>
    </source>
</evidence>
<evidence type="ECO:0000259" key="3">
    <source>
        <dbReference type="Pfam" id="PF06429"/>
    </source>
</evidence>
<dbReference type="GO" id="GO:0009425">
    <property type="term" value="C:bacterial-type flagellum basal body"/>
    <property type="evidence" value="ECO:0007669"/>
    <property type="project" value="UniProtKB-SubCell"/>
</dbReference>
<dbReference type="NCBIfam" id="TIGR03506">
    <property type="entry name" value="FlgEFG_subfam"/>
    <property type="match status" value="2"/>
</dbReference>
<comment type="subcellular location">
    <subcellularLocation>
        <location evidence="2">Bacterial flagellum basal body</location>
    </subcellularLocation>
</comment>
<dbReference type="Proteomes" id="UP000179266">
    <property type="component" value="Unassembled WGS sequence"/>
</dbReference>
<dbReference type="InterPro" id="IPR053967">
    <property type="entry name" value="LlgE_F_G-like_D1"/>
</dbReference>
<keyword evidence="5" id="KW-0282">Flagellum</keyword>
<keyword evidence="2" id="KW-0975">Bacterial flagellum</keyword>
<comment type="caution">
    <text evidence="5">The sequence shown here is derived from an EMBL/GenBank/DDBJ whole genome shotgun (WGS) entry which is preliminary data.</text>
</comment>
<feature type="domain" description="Flagellar hook protein FlgE/F/G-like D1" evidence="4">
    <location>
        <begin position="12"/>
        <end position="74"/>
    </location>
</feature>
<evidence type="ECO:0000256" key="2">
    <source>
        <dbReference type="RuleBase" id="RU362116"/>
    </source>
</evidence>
<dbReference type="EMBL" id="MGDD01000337">
    <property type="protein sequence ID" value="OGL41981.1"/>
    <property type="molecule type" value="Genomic_DNA"/>
</dbReference>
<proteinExistence type="inferred from homology"/>
<reference evidence="5 6" key="1">
    <citation type="journal article" date="2016" name="Nat. Commun.">
        <title>Thousands of microbial genomes shed light on interconnected biogeochemical processes in an aquifer system.</title>
        <authorList>
            <person name="Anantharaman K."/>
            <person name="Brown C.T."/>
            <person name="Hug L.A."/>
            <person name="Sharon I."/>
            <person name="Castelle C.J."/>
            <person name="Probst A.J."/>
            <person name="Thomas B.C."/>
            <person name="Singh A."/>
            <person name="Wilkins M.J."/>
            <person name="Karaoz U."/>
            <person name="Brodie E.L."/>
            <person name="Williams K.H."/>
            <person name="Hubbard S.S."/>
            <person name="Banfield J.F."/>
        </authorList>
    </citation>
    <scope>NUCLEOTIDE SEQUENCE [LARGE SCALE GENOMIC DNA]</scope>
</reference>
<feature type="non-terminal residue" evidence="5">
    <location>
        <position position="1"/>
    </location>
</feature>